<dbReference type="GO" id="GO:0005886">
    <property type="term" value="C:plasma membrane"/>
    <property type="evidence" value="ECO:0007669"/>
    <property type="project" value="UniProtKB-SubCell"/>
</dbReference>
<evidence type="ECO:0000313" key="12">
    <source>
        <dbReference type="Proteomes" id="UP000245202"/>
    </source>
</evidence>
<feature type="transmembrane region" description="Helical" evidence="10">
    <location>
        <begin position="186"/>
        <end position="204"/>
    </location>
</feature>
<dbReference type="PIRSF" id="PIRSF500217">
    <property type="entry name" value="AlgI"/>
    <property type="match status" value="1"/>
</dbReference>
<reference evidence="11 12" key="1">
    <citation type="submission" date="2017-08" db="EMBL/GenBank/DDBJ databases">
        <title>Substantial Increase in Enzyme Production by Combined Drug-Resistance Mutations in Paenibacillus agaridevorans.</title>
        <authorList>
            <person name="Tanaka Y."/>
            <person name="Funane K."/>
            <person name="Hosaka T."/>
            <person name="Shiwa Y."/>
            <person name="Fujita N."/>
            <person name="Miyazaki T."/>
            <person name="Yoshikawa H."/>
            <person name="Murakami K."/>
            <person name="Kasahara K."/>
            <person name="Inaoka T."/>
            <person name="Hiraga Y."/>
            <person name="Ochi K."/>
        </authorList>
    </citation>
    <scope>NUCLEOTIDE SEQUENCE [LARGE SCALE GENOMIC DNA]</scope>
    <source>
        <strain evidence="11 12">T-3040</strain>
    </source>
</reference>
<keyword evidence="7 9" id="KW-0472">Membrane</keyword>
<feature type="transmembrane region" description="Helical" evidence="10">
    <location>
        <begin position="216"/>
        <end position="241"/>
    </location>
</feature>
<dbReference type="PANTHER" id="PTHR13285">
    <property type="entry name" value="ACYLTRANSFERASE"/>
    <property type="match status" value="1"/>
</dbReference>
<comment type="caution">
    <text evidence="11">The sequence shown here is derived from an EMBL/GenBank/DDBJ whole genome shotgun (WGS) entry which is preliminary data.</text>
</comment>
<keyword evidence="6 10" id="KW-1133">Transmembrane helix</keyword>
<dbReference type="PIRSF" id="PIRSF016636">
    <property type="entry name" value="AlgI_DltB"/>
    <property type="match status" value="1"/>
</dbReference>
<evidence type="ECO:0000256" key="8">
    <source>
        <dbReference type="ARBA" id="ARBA00023315"/>
    </source>
</evidence>
<dbReference type="InterPro" id="IPR004299">
    <property type="entry name" value="MBOAT_fam"/>
</dbReference>
<comment type="similarity">
    <text evidence="2 9">Belongs to the membrane-bound acyltransferase family.</text>
</comment>
<evidence type="ECO:0000256" key="4">
    <source>
        <dbReference type="ARBA" id="ARBA00022679"/>
    </source>
</evidence>
<dbReference type="Pfam" id="PF03062">
    <property type="entry name" value="MBOAT"/>
    <property type="match status" value="1"/>
</dbReference>
<feature type="transmembrane region" description="Helical" evidence="10">
    <location>
        <begin position="37"/>
        <end position="59"/>
    </location>
</feature>
<feature type="transmembrane region" description="Helical" evidence="10">
    <location>
        <begin position="146"/>
        <end position="166"/>
    </location>
</feature>
<dbReference type="PANTHER" id="PTHR13285:SF23">
    <property type="entry name" value="TEICHOIC ACID D-ALANYLTRANSFERASE"/>
    <property type="match status" value="1"/>
</dbReference>
<keyword evidence="4 9" id="KW-0808">Transferase</keyword>
<dbReference type="InterPro" id="IPR024194">
    <property type="entry name" value="Ac/AlaTfrase_AlgI/DltB"/>
</dbReference>
<feature type="transmembrane region" description="Helical" evidence="10">
    <location>
        <begin position="7"/>
        <end position="25"/>
    </location>
</feature>
<name>A0A2R5EVP7_9BACL</name>
<sequence length="477" mass="53903">MLFNSPTFLLFLLAVFALYYFFPRWRMLVLAVANAAFYAYAGVGYFVLFFCVVASVYGISKFLGGSRSKLALTAGLIVVLANLVFFKYSMFLLGSVEQLLGFTISLQGTPFVDREIALPIGISFYSFQLIAYLVDVHKGKLKPSRSLFEFWVFISLFAHSAAGPILRGGDFLPQLRNIVAIKFRTPRVKLGLAFILLGLVKKVFIVEKIAPYVNEYFGVAATLNGVESWVASYLFAFQIYFDFSAYSEMAVGIGLLLGLRLDLNFKTPYLSSNPAEFWRRWHITLSQWIRDYIFIPLGGSRVKNWRIYVNLIAAMTISGLWHGAAWTFIIWGFYHGVLSAAHRMYGKGLKKMGWTKLQGNWLYKVFAIAVFFHLTVIGWVFFRANSWGDAVHMIKQMTLLGGVSFTKETMLLLAISAGLYLLHIVEFLAVKYFKRWSLGWEAAVPSLIRGAVYAAIAIVLLMLLMNGEASSFIYFAF</sequence>
<dbReference type="InterPro" id="IPR028362">
    <property type="entry name" value="AlgI"/>
</dbReference>
<feature type="transmembrane region" description="Helical" evidence="10">
    <location>
        <begin position="116"/>
        <end position="134"/>
    </location>
</feature>
<evidence type="ECO:0000256" key="2">
    <source>
        <dbReference type="ARBA" id="ARBA00010323"/>
    </source>
</evidence>
<dbReference type="GO" id="GO:0016746">
    <property type="term" value="F:acyltransferase activity"/>
    <property type="evidence" value="ECO:0007669"/>
    <property type="project" value="UniProtKB-KW"/>
</dbReference>
<evidence type="ECO:0000256" key="7">
    <source>
        <dbReference type="ARBA" id="ARBA00023136"/>
    </source>
</evidence>
<proteinExistence type="inferred from homology"/>
<keyword evidence="5 10" id="KW-0812">Transmembrane</keyword>
<feature type="transmembrane region" description="Helical" evidence="10">
    <location>
        <begin position="410"/>
        <end position="430"/>
    </location>
</feature>
<evidence type="ECO:0000256" key="3">
    <source>
        <dbReference type="ARBA" id="ARBA00022475"/>
    </source>
</evidence>
<evidence type="ECO:0000256" key="9">
    <source>
        <dbReference type="PIRNR" id="PIRNR016636"/>
    </source>
</evidence>
<keyword evidence="12" id="KW-1185">Reference proteome</keyword>
<feature type="transmembrane region" description="Helical" evidence="10">
    <location>
        <begin position="307"/>
        <end position="340"/>
    </location>
</feature>
<keyword evidence="8 9" id="KW-0012">Acyltransferase</keyword>
<dbReference type="AlphaFoldDB" id="A0A2R5EVP7"/>
<evidence type="ECO:0000313" key="11">
    <source>
        <dbReference type="EMBL" id="GBG10776.1"/>
    </source>
</evidence>
<organism evidence="11 12">
    <name type="scientific">Paenibacillus agaridevorans</name>
    <dbReference type="NCBI Taxonomy" id="171404"/>
    <lineage>
        <taxon>Bacteria</taxon>
        <taxon>Bacillati</taxon>
        <taxon>Bacillota</taxon>
        <taxon>Bacilli</taxon>
        <taxon>Bacillales</taxon>
        <taxon>Paenibacillaceae</taxon>
        <taxon>Paenibacillus</taxon>
    </lineage>
</organism>
<evidence type="ECO:0000256" key="10">
    <source>
        <dbReference type="SAM" id="Phobius"/>
    </source>
</evidence>
<evidence type="ECO:0000256" key="5">
    <source>
        <dbReference type="ARBA" id="ARBA00022692"/>
    </source>
</evidence>
<protein>
    <submittedName>
        <fullName evidence="11">Membrane-bound O-acyltransferase family protein</fullName>
    </submittedName>
</protein>
<evidence type="ECO:0000256" key="6">
    <source>
        <dbReference type="ARBA" id="ARBA00022989"/>
    </source>
</evidence>
<gene>
    <name evidence="11" type="ORF">PAT3040_05540</name>
</gene>
<dbReference type="GO" id="GO:0042121">
    <property type="term" value="P:alginic acid biosynthetic process"/>
    <property type="evidence" value="ECO:0007669"/>
    <property type="project" value="InterPro"/>
</dbReference>
<feature type="transmembrane region" description="Helical" evidence="10">
    <location>
        <begin position="361"/>
        <end position="382"/>
    </location>
</feature>
<accession>A0A2R5EVP7</accession>
<evidence type="ECO:0000256" key="1">
    <source>
        <dbReference type="ARBA" id="ARBA00004651"/>
    </source>
</evidence>
<feature type="transmembrane region" description="Helical" evidence="10">
    <location>
        <begin position="71"/>
        <end position="96"/>
    </location>
</feature>
<dbReference type="RefSeq" id="WP_108995209.1">
    <property type="nucleotide sequence ID" value="NZ_BDQX01000356.1"/>
</dbReference>
<comment type="subcellular location">
    <subcellularLocation>
        <location evidence="1">Cell membrane</location>
        <topology evidence="1">Multi-pass membrane protein</topology>
    </subcellularLocation>
</comment>
<dbReference type="InterPro" id="IPR051085">
    <property type="entry name" value="MB_O-acyltransferase"/>
</dbReference>
<keyword evidence="3 9" id="KW-1003">Cell membrane</keyword>
<dbReference type="Proteomes" id="UP000245202">
    <property type="component" value="Unassembled WGS sequence"/>
</dbReference>
<feature type="transmembrane region" description="Helical" evidence="10">
    <location>
        <begin position="451"/>
        <end position="476"/>
    </location>
</feature>
<dbReference type="EMBL" id="BDQX01000356">
    <property type="protein sequence ID" value="GBG10776.1"/>
    <property type="molecule type" value="Genomic_DNA"/>
</dbReference>